<sequence>MKKRERRWLGSFPWRCCWLLLILWITVGKAKFVNNTYPVFDRQGFPGEKFEHLVVNKYTGLVYIGGVNMIYQLTPKLTLKNTAIMGPKEDSPNCPVTRVCPQVDTRPTDYHNKALIIDYEQSRLIACGSLFQGVCTVHDLEDVLNYNTPANESVVANNATASTVAFIAKGPTDTIRRMTHVLYVGVTFTGSGPYRSDVPMVSSRSLDPEAMFTIAESKVTTGTKVSVNSLARAIYPITYVYGFENKDFSYFVTVQKKNTDRPYPFLSKLVRICQNDPHYYSYTEIPLVCRSKDGTDYNLAQAAFVGQPGSDLAVSLGITAQDKVLFVVFASSKDEADIYYKPSMTSALCVYALSAVHRKFIQNIQNCFNGQGDRGLDFINPSQPCQHTQVQINDDFCGMDVNTPLGGNMPVEGVPVLTYSGVLLTAVAATSTHDYTVAFLGTSTGHLKKAVVDSVTSAFEYSDFVIDEGSPVNQDLTFDQNRNNLYVLTERKLTMVKVQECQMYNSCRTCLGAQDPYCGWCSLENKCSLRSDCAQAAEDPLYWLSYKSGKCTTISKVNPPQIQRTTARILTLVINNLPVLDGQFLCAFTAYGKTLVTNATRSADGVGCATPHTDSLPTIPLGKNHFTAKLSVRMKTGPDFVATNFTFYDCSTYSSCTKCVSSRFPCDWCVGGHRCTHDTGENCRNDILVTGIESIGPSIRSGPGFCPMINVTAGSSTEILVPMGIRKAIQARVENTQLFLPSTRFVCQFNIEGRVKQVDAQLLSDTIYCGELNFTYSTRAPNVSATFAVIWEGNKPLDNPENIHALVYRCQGMANNCGICLELPEKYRCGWCQKSKSCQVKETCKGNSWWLDRNQSCPNPQIHFFTPASGPIEGGTNITIDGINLGRIFEDIVNGVTVKVSDSKHGRIDIPCKPFRALYVKTTRIVCEVGSPQERTSHSSNIVSILGPVVVKVPNDHSATSPRNYEFVNPEIKSISPSKGPKSGGTRLRIWGIHMNAGSTAEATIGPLKCVITNRTKNSVDCITPTSDKIGQKKVRVKFDKGLRSFDDYQFLYVNDPRVSNVEAGSSRQKGPRGIPSGGITINVKGSYLNTIQEPQIYVEVNGELYTGHCVALSAKSMKCKSPVVPIDQSTFSRSDPQEFHYGFLMDNVDSLKNLSYHPDFDRFRMFPDPVYDKFSEKDNVKYYKSDYLTINGKHLDRASQDTDVIVRIGISFCNVTSLSRSQLTCRPPTSQPPDRDSNGNPNPDNIPQVVVEVGDNLKYSIGWLSYELPSAQDNSISQKLIIGAFVGGSAFLLVVLIAVILYRRKSMESSRVLKNMQEQMDVLELRVASECKEAFAELQTEMTDLTSDVTAGGIPFLDYRAYSMKVLFPNSEDHPVLREMILDPIKKLYIEKGLRHFGQLVMNKTFLLLFIRTLESNRYFSMKDRVNVASLIMVTLQGKMEYSTDILKTLLADLIEKCIEGKSHPKLLLRRTESVAEKVLSSWFTFLLFKFLKECAGEPLFVLYRAIKQQVDKGPVDAITNEARYSLSEEKLIRQSVEYKCMTVFVSMSSQTGYVTGLEPPGENIETPVKVLDCDTVSQVKEKALDAIYKNTPFSQRPEKSDLDLEWRTGTHGRLTLSDEDSTSRLEGGWRRLNTLSHYKVPDGALLTLVPRQSSMYNISIMSEKNEKSYKYETLNFSMKTSPPLSQATSPLNHDLETNFRPWHLVKHHDAEPKEGERGNKMVSEIYLTRLLATKGTLQKFVDDLFETIFSTAHRGSALPLAIKYIFDFLDDQAVQHEITDREVVHTWKSNSLPLRFWVNLIKNPNFVFDINKSNIVDSCLSVVAQTFMDACSTSDHRLGKDSPSSKLLYAKDIPIYKDWVDRYYQDIQGMPAISDQDMNAMLAEESRQHAHEFNTNVALHHLYSYALKYNDQLMVSLEEDEFSRKNRLSLKLEQVHAIMTGESEA</sequence>
<dbReference type="InterPro" id="IPR041019">
    <property type="entry name" value="TIG1_plexin"/>
</dbReference>
<evidence type="ECO:0000256" key="1">
    <source>
        <dbReference type="ARBA" id="ARBA00004251"/>
    </source>
</evidence>
<dbReference type="Gene3D" id="2.60.40.10">
    <property type="entry name" value="Immunoglobulins"/>
    <property type="match status" value="4"/>
</dbReference>
<dbReference type="SMART" id="SM00630">
    <property type="entry name" value="Sema"/>
    <property type="match status" value="1"/>
</dbReference>
<evidence type="ECO:0000256" key="3">
    <source>
        <dbReference type="ARBA" id="ARBA00022475"/>
    </source>
</evidence>
<dbReference type="Pfam" id="PF08337">
    <property type="entry name" value="Plexin_cytopl"/>
    <property type="match status" value="1"/>
</dbReference>
<organism evidence="17 18">
    <name type="scientific">Limulus polyphemus</name>
    <name type="common">Atlantic horseshoe crab</name>
    <dbReference type="NCBI Taxonomy" id="6850"/>
    <lineage>
        <taxon>Eukaryota</taxon>
        <taxon>Metazoa</taxon>
        <taxon>Ecdysozoa</taxon>
        <taxon>Arthropoda</taxon>
        <taxon>Chelicerata</taxon>
        <taxon>Merostomata</taxon>
        <taxon>Xiphosura</taxon>
        <taxon>Limulidae</taxon>
        <taxon>Limulus</taxon>
    </lineage>
</organism>
<dbReference type="InterPro" id="IPR016201">
    <property type="entry name" value="PSI"/>
</dbReference>
<protein>
    <submittedName>
        <fullName evidence="18">Plexin-A2-like</fullName>
    </submittedName>
</protein>
<comment type="subcellular location">
    <subcellularLocation>
        <location evidence="1">Cell membrane</location>
        <topology evidence="1">Single-pass type I membrane protein</topology>
    </subcellularLocation>
</comment>
<dbReference type="InterPro" id="IPR008936">
    <property type="entry name" value="Rho_GTPase_activation_prot"/>
</dbReference>
<dbReference type="CDD" id="cd11236">
    <property type="entry name" value="Sema_plexin_like"/>
    <property type="match status" value="1"/>
</dbReference>
<dbReference type="SUPFAM" id="SSF103575">
    <property type="entry name" value="Plexin repeat"/>
    <property type="match status" value="1"/>
</dbReference>
<evidence type="ECO:0000256" key="13">
    <source>
        <dbReference type="SAM" id="MobiDB-lite"/>
    </source>
</evidence>
<name>A0ABM1BLX7_LIMPO</name>
<gene>
    <name evidence="18" type="primary">LOC106468748</name>
</gene>
<dbReference type="SMART" id="SM00429">
    <property type="entry name" value="IPT"/>
    <property type="match status" value="3"/>
</dbReference>
<evidence type="ECO:0000256" key="7">
    <source>
        <dbReference type="ARBA" id="ARBA00022902"/>
    </source>
</evidence>
<dbReference type="InterPro" id="IPR014756">
    <property type="entry name" value="Ig_E-set"/>
</dbReference>
<dbReference type="InterPro" id="IPR013783">
    <property type="entry name" value="Ig-like_fold"/>
</dbReference>
<evidence type="ECO:0000256" key="10">
    <source>
        <dbReference type="ARBA" id="ARBA00023157"/>
    </source>
</evidence>
<comment type="similarity">
    <text evidence="2">Belongs to the plexin family.</text>
</comment>
<dbReference type="Gene3D" id="3.10.20.90">
    <property type="entry name" value="Phosphatidylinositol 3-kinase Catalytic Subunit, Chain A, domain 1"/>
    <property type="match status" value="1"/>
</dbReference>
<feature type="transmembrane region" description="Helical" evidence="14">
    <location>
        <begin position="1281"/>
        <end position="1303"/>
    </location>
</feature>
<keyword evidence="7" id="KW-0524">Neurogenesis</keyword>
<accession>A0ABM1BLX7</accession>
<dbReference type="InterPro" id="IPR002165">
    <property type="entry name" value="Plexin_repeat"/>
</dbReference>
<dbReference type="SUPFAM" id="SSF101912">
    <property type="entry name" value="Sema domain"/>
    <property type="match status" value="1"/>
</dbReference>
<dbReference type="RefSeq" id="XP_013784646.1">
    <property type="nucleotide sequence ID" value="XM_013929192.2"/>
</dbReference>
<keyword evidence="10" id="KW-1015">Disulfide bond</keyword>
<evidence type="ECO:0000256" key="14">
    <source>
        <dbReference type="SAM" id="Phobius"/>
    </source>
</evidence>
<evidence type="ECO:0000256" key="4">
    <source>
        <dbReference type="ARBA" id="ARBA00022692"/>
    </source>
</evidence>
<dbReference type="SUPFAM" id="SSF81296">
    <property type="entry name" value="E set domains"/>
    <property type="match status" value="3"/>
</dbReference>
<dbReference type="Pfam" id="PF24479">
    <property type="entry name" value="PSI_PlexinA-B"/>
    <property type="match status" value="1"/>
</dbReference>
<dbReference type="PROSITE" id="PS51004">
    <property type="entry name" value="SEMA"/>
    <property type="match status" value="1"/>
</dbReference>
<evidence type="ECO:0000256" key="12">
    <source>
        <dbReference type="PROSITE-ProRule" id="PRU00352"/>
    </source>
</evidence>
<dbReference type="InterPro" id="IPR031148">
    <property type="entry name" value="Plexin"/>
</dbReference>
<dbReference type="InterPro" id="IPR002909">
    <property type="entry name" value="IPT_dom"/>
</dbReference>
<dbReference type="GeneID" id="106468748"/>
<evidence type="ECO:0000256" key="8">
    <source>
        <dbReference type="ARBA" id="ARBA00022989"/>
    </source>
</evidence>
<dbReference type="Pfam" id="PF01437">
    <property type="entry name" value="PSI"/>
    <property type="match status" value="1"/>
</dbReference>
<dbReference type="SMART" id="SM00423">
    <property type="entry name" value="PSI"/>
    <property type="match status" value="3"/>
</dbReference>
<evidence type="ECO:0000256" key="9">
    <source>
        <dbReference type="ARBA" id="ARBA00023136"/>
    </source>
</evidence>
<comment type="caution">
    <text evidence="12">Lacks conserved residue(s) required for the propagation of feature annotation.</text>
</comment>
<evidence type="ECO:0000313" key="17">
    <source>
        <dbReference type="Proteomes" id="UP000694941"/>
    </source>
</evidence>
<evidence type="ECO:0000313" key="18">
    <source>
        <dbReference type="RefSeq" id="XP_013784646.1"/>
    </source>
</evidence>
<dbReference type="Proteomes" id="UP000694941">
    <property type="component" value="Unplaced"/>
</dbReference>
<keyword evidence="3" id="KW-1003">Cell membrane</keyword>
<dbReference type="InterPro" id="IPR015943">
    <property type="entry name" value="WD40/YVTN_repeat-like_dom_sf"/>
</dbReference>
<proteinExistence type="inferred from homology"/>
<dbReference type="Pfam" id="PF01403">
    <property type="entry name" value="Sema"/>
    <property type="match status" value="1"/>
</dbReference>
<keyword evidence="6" id="KW-0677">Repeat</keyword>
<dbReference type="Pfam" id="PF20170">
    <property type="entry name" value="Plexin_RBD"/>
    <property type="match status" value="1"/>
</dbReference>
<dbReference type="PANTHER" id="PTHR22625:SF70">
    <property type="entry name" value="PLEXIN A, ISOFORM A"/>
    <property type="match status" value="1"/>
</dbReference>
<evidence type="ECO:0000256" key="2">
    <source>
        <dbReference type="ARBA" id="ARBA00010297"/>
    </source>
</evidence>
<dbReference type="InterPro" id="IPR036352">
    <property type="entry name" value="Semap_dom_sf"/>
</dbReference>
<reference evidence="18" key="1">
    <citation type="submission" date="2025-08" db="UniProtKB">
        <authorList>
            <consortium name="RefSeq"/>
        </authorList>
    </citation>
    <scope>IDENTIFICATION</scope>
    <source>
        <tissue evidence="18">Muscle</tissue>
    </source>
</reference>
<keyword evidence="4 14" id="KW-0812">Transmembrane</keyword>
<dbReference type="SUPFAM" id="SSF48350">
    <property type="entry name" value="GTPase activation domain, GAP"/>
    <property type="match status" value="1"/>
</dbReference>
<keyword evidence="8 14" id="KW-1133">Transmembrane helix</keyword>
<feature type="chain" id="PRO_5047157769" evidence="15">
    <location>
        <begin position="31"/>
        <end position="1947"/>
    </location>
</feature>
<dbReference type="Pfam" id="PF17960">
    <property type="entry name" value="TIG_plexin"/>
    <property type="match status" value="1"/>
</dbReference>
<keyword evidence="9 14" id="KW-0472">Membrane</keyword>
<dbReference type="InterPro" id="IPR046800">
    <property type="entry name" value="Plexin_RBD"/>
</dbReference>
<keyword evidence="17" id="KW-1185">Reference proteome</keyword>
<dbReference type="CDD" id="cd12790">
    <property type="entry name" value="RasGAP_plexin_A"/>
    <property type="match status" value="1"/>
</dbReference>
<dbReference type="InterPro" id="IPR001627">
    <property type="entry name" value="Semap_dom"/>
</dbReference>
<feature type="signal peptide" evidence="15">
    <location>
        <begin position="1"/>
        <end position="30"/>
    </location>
</feature>
<evidence type="ECO:0000256" key="6">
    <source>
        <dbReference type="ARBA" id="ARBA00022737"/>
    </source>
</evidence>
<evidence type="ECO:0000259" key="16">
    <source>
        <dbReference type="PROSITE" id="PS51004"/>
    </source>
</evidence>
<dbReference type="InterPro" id="IPR041362">
    <property type="entry name" value="TIG2_plexin"/>
</dbReference>
<dbReference type="InterPro" id="IPR013548">
    <property type="entry name" value="Plexin_cytoplasmic_RasGAP_dom"/>
</dbReference>
<dbReference type="Pfam" id="PF18020">
    <property type="entry name" value="TIG_2"/>
    <property type="match status" value="1"/>
</dbReference>
<dbReference type="Gene3D" id="2.130.10.10">
    <property type="entry name" value="YVTN repeat-like/Quinoprotein amine dehydrogenase"/>
    <property type="match status" value="1"/>
</dbReference>
<keyword evidence="11" id="KW-0325">Glycoprotein</keyword>
<evidence type="ECO:0000256" key="15">
    <source>
        <dbReference type="SAM" id="SignalP"/>
    </source>
</evidence>
<keyword evidence="5 15" id="KW-0732">Signal</keyword>
<feature type="region of interest" description="Disordered" evidence="13">
    <location>
        <begin position="1223"/>
        <end position="1248"/>
    </location>
</feature>
<dbReference type="Gene3D" id="1.10.506.10">
    <property type="entry name" value="GTPase Activation - p120gap, domain 1"/>
    <property type="match status" value="2"/>
</dbReference>
<dbReference type="PANTHER" id="PTHR22625">
    <property type="entry name" value="PLEXIN"/>
    <property type="match status" value="1"/>
</dbReference>
<evidence type="ECO:0000256" key="11">
    <source>
        <dbReference type="ARBA" id="ARBA00023180"/>
    </source>
</evidence>
<feature type="domain" description="Sema" evidence="16">
    <location>
        <begin position="22"/>
        <end position="498"/>
    </location>
</feature>
<dbReference type="Pfam" id="PF01833">
    <property type="entry name" value="TIG"/>
    <property type="match status" value="3"/>
</dbReference>
<evidence type="ECO:0000256" key="5">
    <source>
        <dbReference type="ARBA" id="ARBA00022729"/>
    </source>
</evidence>